<evidence type="ECO:0000259" key="7">
    <source>
        <dbReference type="Pfam" id="PF12537"/>
    </source>
</evidence>
<feature type="transmembrane region" description="Helical" evidence="5">
    <location>
        <begin position="356"/>
        <end position="376"/>
    </location>
</feature>
<protein>
    <submittedName>
        <fullName evidence="8">Golgi pH regulator-like protein</fullName>
    </submittedName>
</protein>
<feature type="transmembrane region" description="Helical" evidence="5">
    <location>
        <begin position="169"/>
        <end position="192"/>
    </location>
</feature>
<comment type="subcellular location">
    <subcellularLocation>
        <location evidence="1">Membrane</location>
        <topology evidence="1">Multi-pass membrane protein</topology>
    </subcellularLocation>
</comment>
<dbReference type="PANTHER" id="PTHR15948:SF0">
    <property type="entry name" value="GOLGI PH REGULATOR A-RELATED"/>
    <property type="match status" value="1"/>
</dbReference>
<organism evidence="8 9">
    <name type="scientific">Hapsidospora chrysogenum (strain ATCC 11550 / CBS 779.69 / DSM 880 / IAM 14645 / JCM 23072 / IMI 49137)</name>
    <name type="common">Acremonium chrysogenum</name>
    <dbReference type="NCBI Taxonomy" id="857340"/>
    <lineage>
        <taxon>Eukaryota</taxon>
        <taxon>Fungi</taxon>
        <taxon>Dikarya</taxon>
        <taxon>Ascomycota</taxon>
        <taxon>Pezizomycotina</taxon>
        <taxon>Sordariomycetes</taxon>
        <taxon>Hypocreomycetidae</taxon>
        <taxon>Hypocreales</taxon>
        <taxon>Bionectriaceae</taxon>
        <taxon>Hapsidospora</taxon>
    </lineage>
</organism>
<feature type="domain" description="Abscisic acid G-protein coupled receptor-like" evidence="6">
    <location>
        <begin position="351"/>
        <end position="534"/>
    </location>
</feature>
<keyword evidence="4 5" id="KW-0472">Membrane</keyword>
<dbReference type="InterPro" id="IPR015672">
    <property type="entry name" value="GPHR/GTG"/>
</dbReference>
<sequence>MWPFTGCGPEADSCTPRDPNAVTPSTILSLVPLLGIFITAHVLASRHLFPRLNRSHDDPRDGEGHVLPHHAPAALRAAHAEHGAKSAGRRAAAAVFGVTLGLTATLGALILAEILGVVDPAARGLALWWTVRVLLLMLVVVLPWMECRSLVASAGWSFQPSSRGRAPRAAWAAQGILFGAWLCVFWCVGKALPTARTASRPGYGEDGLGEMLIRACLERVGVVGISLMALLAGFASVSSPWYTFGDASARRRRPVTEADVTRRQAGLDATSEMLLTKRHRLQMLERKASEPSQGVSKSGFMGKMMGSIRGASGDEAEMRSLRVEIAGLESMEASLASSLSLMKGHRDAAARASTPVGRILLVPAYIFSCYCIYRVLATMLTTLRRLSSPTAASSFSSSDPINRFLGLLARHWDPKLDQLAWARTISFALSGVVLLLSANSVVQTLRLFSRWAPPALHRRARGSLALAAGQVAATYVISSALLLRSHLPGEVSSTVSGALVRGAPLMSPAFADGWFEGWFLVGALGTGLGLWVGRSVAGGGGGGVAGGDDFYGEDYGMEEMGAKRS</sequence>
<feature type="transmembrane region" description="Helical" evidence="5">
    <location>
        <begin position="220"/>
        <end position="244"/>
    </location>
</feature>
<dbReference type="PANTHER" id="PTHR15948">
    <property type="entry name" value="G-PROTEIN COUPLED RECEPTOR 89-RELATED"/>
    <property type="match status" value="1"/>
</dbReference>
<evidence type="ECO:0000256" key="5">
    <source>
        <dbReference type="SAM" id="Phobius"/>
    </source>
</evidence>
<feature type="domain" description="Golgi pH regulator conserved" evidence="7">
    <location>
        <begin position="212"/>
        <end position="281"/>
    </location>
</feature>
<proteinExistence type="predicted"/>
<feature type="transmembrane region" description="Helical" evidence="5">
    <location>
        <begin position="126"/>
        <end position="145"/>
    </location>
</feature>
<evidence type="ECO:0000256" key="3">
    <source>
        <dbReference type="ARBA" id="ARBA00022989"/>
    </source>
</evidence>
<reference evidence="9" key="1">
    <citation type="journal article" date="2014" name="Genome Announc.">
        <title>Genome sequence and annotation of Acremonium chrysogenum, producer of the beta-lactam antibiotic cephalosporin C.</title>
        <authorList>
            <person name="Terfehr D."/>
            <person name="Dahlmann T.A."/>
            <person name="Specht T."/>
            <person name="Zadra I."/>
            <person name="Kuernsteiner H."/>
            <person name="Kueck U."/>
        </authorList>
    </citation>
    <scope>NUCLEOTIDE SEQUENCE [LARGE SCALE GENOMIC DNA]</scope>
    <source>
        <strain evidence="9">ATCC 11550 / CBS 779.69 / DSM 880 / IAM 14645 / JCM 23072 / IMI 49137</strain>
    </source>
</reference>
<evidence type="ECO:0000256" key="1">
    <source>
        <dbReference type="ARBA" id="ARBA00004141"/>
    </source>
</evidence>
<evidence type="ECO:0000259" key="6">
    <source>
        <dbReference type="Pfam" id="PF12430"/>
    </source>
</evidence>
<dbReference type="GO" id="GO:0016020">
    <property type="term" value="C:membrane"/>
    <property type="evidence" value="ECO:0007669"/>
    <property type="project" value="UniProtKB-SubCell"/>
</dbReference>
<keyword evidence="9" id="KW-1185">Reference proteome</keyword>
<comment type="caution">
    <text evidence="8">The sequence shown here is derived from an EMBL/GenBank/DDBJ whole genome shotgun (WGS) entry which is preliminary data.</text>
</comment>
<accession>A0A086SZH6</accession>
<feature type="transmembrane region" description="Helical" evidence="5">
    <location>
        <begin position="463"/>
        <end position="483"/>
    </location>
</feature>
<evidence type="ECO:0000256" key="2">
    <source>
        <dbReference type="ARBA" id="ARBA00022692"/>
    </source>
</evidence>
<dbReference type="InterPro" id="IPR025969">
    <property type="entry name" value="ABA_GPCR_dom"/>
</dbReference>
<feature type="transmembrane region" description="Helical" evidence="5">
    <location>
        <begin position="420"/>
        <end position="442"/>
    </location>
</feature>
<dbReference type="EMBL" id="JPKY01000092">
    <property type="protein sequence ID" value="KFH42508.1"/>
    <property type="molecule type" value="Genomic_DNA"/>
</dbReference>
<evidence type="ECO:0000313" key="9">
    <source>
        <dbReference type="Proteomes" id="UP000029964"/>
    </source>
</evidence>
<dbReference type="Proteomes" id="UP000029964">
    <property type="component" value="Unassembled WGS sequence"/>
</dbReference>
<keyword evidence="3 5" id="KW-1133">Transmembrane helix</keyword>
<dbReference type="InterPro" id="IPR022535">
    <property type="entry name" value="Golgi_pH-regulator_cons_dom"/>
</dbReference>
<keyword evidence="2 5" id="KW-0812">Transmembrane</keyword>
<evidence type="ECO:0000313" key="8">
    <source>
        <dbReference type="EMBL" id="KFH42508.1"/>
    </source>
</evidence>
<feature type="transmembrane region" description="Helical" evidence="5">
    <location>
        <begin position="91"/>
        <end position="114"/>
    </location>
</feature>
<feature type="transmembrane region" description="Helical" evidence="5">
    <location>
        <begin position="26"/>
        <end position="44"/>
    </location>
</feature>
<dbReference type="AlphaFoldDB" id="A0A086SZH6"/>
<evidence type="ECO:0000256" key="4">
    <source>
        <dbReference type="ARBA" id="ARBA00023136"/>
    </source>
</evidence>
<gene>
    <name evidence="8" type="ORF">ACRE_067620</name>
</gene>
<feature type="transmembrane region" description="Helical" evidence="5">
    <location>
        <begin position="514"/>
        <end position="532"/>
    </location>
</feature>
<dbReference type="Pfam" id="PF12430">
    <property type="entry name" value="ABA_GPCR"/>
    <property type="match status" value="1"/>
</dbReference>
<dbReference type="OrthoDB" id="264392at2759"/>
<dbReference type="HOGENOM" id="CLU_039213_0_0_1"/>
<name>A0A086SZH6_HAPC1</name>
<dbReference type="STRING" id="857340.A0A086SZH6"/>
<dbReference type="Pfam" id="PF12537">
    <property type="entry name" value="GPHR_N"/>
    <property type="match status" value="1"/>
</dbReference>